<organism evidence="3 4">
    <name type="scientific">Coprinopsis cinerea (strain Okayama-7 / 130 / ATCC MYA-4618 / FGSC 9003)</name>
    <name type="common">Inky cap fungus</name>
    <name type="synonym">Hormographiella aspergillata</name>
    <dbReference type="NCBI Taxonomy" id="240176"/>
    <lineage>
        <taxon>Eukaryota</taxon>
        <taxon>Fungi</taxon>
        <taxon>Dikarya</taxon>
        <taxon>Basidiomycota</taxon>
        <taxon>Agaricomycotina</taxon>
        <taxon>Agaricomycetes</taxon>
        <taxon>Agaricomycetidae</taxon>
        <taxon>Agaricales</taxon>
        <taxon>Agaricineae</taxon>
        <taxon>Psathyrellaceae</taxon>
        <taxon>Coprinopsis</taxon>
    </lineage>
</organism>
<gene>
    <name evidence="3" type="ORF">CC1G_08714</name>
</gene>
<dbReference type="InParanoid" id="A8NIW0"/>
<dbReference type="KEGG" id="cci:CC1G_08714"/>
<proteinExistence type="predicted"/>
<evidence type="ECO:0000313" key="3">
    <source>
        <dbReference type="EMBL" id="EAU87678.1"/>
    </source>
</evidence>
<dbReference type="SUPFAM" id="SSF55658">
    <property type="entry name" value="L9 N-domain-like"/>
    <property type="match status" value="1"/>
</dbReference>
<dbReference type="RefSeq" id="XP_001834083.1">
    <property type="nucleotide sequence ID" value="XM_001834031.1"/>
</dbReference>
<dbReference type="AlphaFoldDB" id="A8NIW0"/>
<dbReference type="OrthoDB" id="3270804at2759"/>
<dbReference type="InterPro" id="IPR009027">
    <property type="entry name" value="Ribosomal_bL9/RNase_H1_N"/>
</dbReference>
<comment type="caution">
    <text evidence="3">The sequence shown here is derived from an EMBL/GenBank/DDBJ whole genome shotgun (WGS) entry which is preliminary data.</text>
</comment>
<reference evidence="3 4" key="1">
    <citation type="journal article" date="2010" name="Proc. Natl. Acad. Sci. U.S.A.">
        <title>Insights into evolution of multicellular fungi from the assembled chromosomes of the mushroom Coprinopsis cinerea (Coprinus cinereus).</title>
        <authorList>
            <person name="Stajich J.E."/>
            <person name="Wilke S.K."/>
            <person name="Ahren D."/>
            <person name="Au C.H."/>
            <person name="Birren B.W."/>
            <person name="Borodovsky M."/>
            <person name="Burns C."/>
            <person name="Canback B."/>
            <person name="Casselton L.A."/>
            <person name="Cheng C.K."/>
            <person name="Deng J."/>
            <person name="Dietrich F.S."/>
            <person name="Fargo D.C."/>
            <person name="Farman M.L."/>
            <person name="Gathman A.C."/>
            <person name="Goldberg J."/>
            <person name="Guigo R."/>
            <person name="Hoegger P.J."/>
            <person name="Hooker J.B."/>
            <person name="Huggins A."/>
            <person name="James T.Y."/>
            <person name="Kamada T."/>
            <person name="Kilaru S."/>
            <person name="Kodira C."/>
            <person name="Kues U."/>
            <person name="Kupfer D."/>
            <person name="Kwan H.S."/>
            <person name="Lomsadze A."/>
            <person name="Li W."/>
            <person name="Lilly W.W."/>
            <person name="Ma L.J."/>
            <person name="Mackey A.J."/>
            <person name="Manning G."/>
            <person name="Martin F."/>
            <person name="Muraguchi H."/>
            <person name="Natvig D.O."/>
            <person name="Palmerini H."/>
            <person name="Ramesh M.A."/>
            <person name="Rehmeyer C.J."/>
            <person name="Roe B.A."/>
            <person name="Shenoy N."/>
            <person name="Stanke M."/>
            <person name="Ter-Hovhannisyan V."/>
            <person name="Tunlid A."/>
            <person name="Velagapudi R."/>
            <person name="Vision T.J."/>
            <person name="Zeng Q."/>
            <person name="Zolan M.E."/>
            <person name="Pukkila P.J."/>
        </authorList>
    </citation>
    <scope>NUCLEOTIDE SEQUENCE [LARGE SCALE GENOMIC DNA]</scope>
    <source>
        <strain evidence="4">Okayama-7 / 130 / ATCC MYA-4618 / FGSC 9003</strain>
    </source>
</reference>
<name>A8NIW0_COPC7</name>
<accession>A8NIW0</accession>
<evidence type="ECO:0000259" key="2">
    <source>
        <dbReference type="Pfam" id="PF01693"/>
    </source>
</evidence>
<keyword evidence="4" id="KW-1185">Reference proteome</keyword>
<evidence type="ECO:0000256" key="1">
    <source>
        <dbReference type="SAM" id="MobiDB-lite"/>
    </source>
</evidence>
<dbReference type="Pfam" id="PF01693">
    <property type="entry name" value="Cauli_VI"/>
    <property type="match status" value="1"/>
</dbReference>
<dbReference type="Proteomes" id="UP000001861">
    <property type="component" value="Unassembled WGS sequence"/>
</dbReference>
<evidence type="ECO:0000313" key="4">
    <source>
        <dbReference type="Proteomes" id="UP000001861"/>
    </source>
</evidence>
<sequence>MSSELAGTVLPHTNMPVDQSRVAPGRVVGRAPNPVDPTNDVVTVHCEGCNSLVTVAVEHRTYYCVFRGRSVGVFVDPNVVNAQVEGVSNGFRLKFPSKEAAFEAFKNALAEGKVEIIL</sequence>
<protein>
    <recommendedName>
        <fullName evidence="2">Ribonuclease H1 N-terminal domain-containing protein</fullName>
    </recommendedName>
</protein>
<dbReference type="InterPro" id="IPR011320">
    <property type="entry name" value="RNase_H1_N"/>
</dbReference>
<dbReference type="GeneID" id="6010588"/>
<feature type="domain" description="Ribonuclease H1 N-terminal" evidence="2">
    <location>
        <begin position="62"/>
        <end position="101"/>
    </location>
</feature>
<feature type="region of interest" description="Disordered" evidence="1">
    <location>
        <begin position="1"/>
        <end position="34"/>
    </location>
</feature>
<dbReference type="EMBL" id="AACS02000010">
    <property type="protein sequence ID" value="EAU87678.1"/>
    <property type="molecule type" value="Genomic_DNA"/>
</dbReference>
<dbReference type="VEuPathDB" id="FungiDB:CC1G_08714"/>